<dbReference type="SMART" id="SM00943">
    <property type="entry name" value="Prim-Pol"/>
    <property type="match status" value="1"/>
</dbReference>
<dbReference type="Proteomes" id="UP000245590">
    <property type="component" value="Unassembled WGS sequence"/>
</dbReference>
<organism evidence="3 4">
    <name type="scientific">Brachybacterium endophyticum</name>
    <dbReference type="NCBI Taxonomy" id="2182385"/>
    <lineage>
        <taxon>Bacteria</taxon>
        <taxon>Bacillati</taxon>
        <taxon>Actinomycetota</taxon>
        <taxon>Actinomycetes</taxon>
        <taxon>Micrococcales</taxon>
        <taxon>Dermabacteraceae</taxon>
        <taxon>Brachybacterium</taxon>
    </lineage>
</organism>
<comment type="caution">
    <text evidence="3">The sequence shown here is derived from an EMBL/GenBank/DDBJ whole genome shotgun (WGS) entry which is preliminary data.</text>
</comment>
<dbReference type="SUPFAM" id="SSF52540">
    <property type="entry name" value="P-loop containing nucleoside triphosphate hydrolases"/>
    <property type="match status" value="1"/>
</dbReference>
<feature type="compositionally biased region" description="Polar residues" evidence="1">
    <location>
        <begin position="349"/>
        <end position="359"/>
    </location>
</feature>
<feature type="region of interest" description="Disordered" evidence="1">
    <location>
        <begin position="332"/>
        <end position="363"/>
    </location>
</feature>
<evidence type="ECO:0000313" key="3">
    <source>
        <dbReference type="EMBL" id="PWH05212.1"/>
    </source>
</evidence>
<feature type="compositionally biased region" description="Basic and acidic residues" evidence="1">
    <location>
        <begin position="783"/>
        <end position="798"/>
    </location>
</feature>
<dbReference type="CDD" id="cd04859">
    <property type="entry name" value="Prim_Pol"/>
    <property type="match status" value="1"/>
</dbReference>
<protein>
    <recommendedName>
        <fullName evidence="2">DNA primase/polymerase bifunctional N-terminal domain-containing protein</fullName>
    </recommendedName>
</protein>
<feature type="region of interest" description="Disordered" evidence="1">
    <location>
        <begin position="752"/>
        <end position="820"/>
    </location>
</feature>
<proteinExistence type="predicted"/>
<dbReference type="Pfam" id="PF13481">
    <property type="entry name" value="AAA_25"/>
    <property type="match status" value="1"/>
</dbReference>
<keyword evidence="4" id="KW-1185">Reference proteome</keyword>
<dbReference type="Gene3D" id="3.40.50.300">
    <property type="entry name" value="P-loop containing nucleotide triphosphate hydrolases"/>
    <property type="match status" value="1"/>
</dbReference>
<dbReference type="EMBL" id="QFKX01000006">
    <property type="protein sequence ID" value="PWH05212.1"/>
    <property type="molecule type" value="Genomic_DNA"/>
</dbReference>
<reference evidence="3 4" key="1">
    <citation type="submission" date="2018-05" db="EMBL/GenBank/DDBJ databases">
        <title>Brachybacterium sp. M1HQ-2T, whole genome shotgun sequence.</title>
        <authorList>
            <person name="Tuo L."/>
        </authorList>
    </citation>
    <scope>NUCLEOTIDE SEQUENCE [LARGE SCALE GENOMIC DNA]</scope>
    <source>
        <strain evidence="3 4">M1HQ-2</strain>
    </source>
</reference>
<feature type="compositionally biased region" description="Polar residues" evidence="1">
    <location>
        <begin position="799"/>
        <end position="808"/>
    </location>
</feature>
<dbReference type="RefSeq" id="WP_109276674.1">
    <property type="nucleotide sequence ID" value="NZ_QFKX01000006.1"/>
</dbReference>
<dbReference type="Pfam" id="PF09250">
    <property type="entry name" value="Prim-Pol"/>
    <property type="match status" value="1"/>
</dbReference>
<evidence type="ECO:0000313" key="4">
    <source>
        <dbReference type="Proteomes" id="UP000245590"/>
    </source>
</evidence>
<evidence type="ECO:0000256" key="1">
    <source>
        <dbReference type="SAM" id="MobiDB-lite"/>
    </source>
</evidence>
<dbReference type="AlphaFoldDB" id="A0A2U2RH62"/>
<feature type="domain" description="DNA primase/polymerase bifunctional N-terminal" evidence="2">
    <location>
        <begin position="26"/>
        <end position="185"/>
    </location>
</feature>
<gene>
    <name evidence="3" type="ORF">DEO23_14120</name>
</gene>
<dbReference type="InterPro" id="IPR027417">
    <property type="entry name" value="P-loop_NTPase"/>
</dbReference>
<dbReference type="InterPro" id="IPR015330">
    <property type="entry name" value="DNA_primase/pol_bifunc_N"/>
</dbReference>
<dbReference type="SUPFAM" id="SSF56747">
    <property type="entry name" value="Prim-pol domain"/>
    <property type="match status" value="1"/>
</dbReference>
<evidence type="ECO:0000259" key="2">
    <source>
        <dbReference type="SMART" id="SM00943"/>
    </source>
</evidence>
<name>A0A2U2RH62_9MICO</name>
<accession>A0A2U2RH62</accession>
<feature type="compositionally biased region" description="Low complexity" evidence="1">
    <location>
        <begin position="332"/>
        <end position="348"/>
    </location>
</feature>
<dbReference type="OrthoDB" id="3171622at2"/>
<sequence>MTATQPHPAPPLTIPDITGLDTLTAAFEYAKHGWHVGPVRPGTKHPGSILGKQWQSKTTRDPEIIADTWMTHTDAGIFLHVGRSGAIVIDVDTPTRLPDVLTTALTEHPAPFQRTRRSDAARRHYIYAQPAGRTLGNGLGRLPTGWGDLRGANGVIIVAPTTHPDPDGHYAWGRTGPVPQLPNEIAELLANTSTPVDVATDQTIRDFISQHDSGDDLDKLRTLTATYKKTIAAGDSRHQRAVSILAGMLKEAAAGYYPAAQAEQQLREAFLDAVAQPGHGQQGTARTGHAALEEWRGILAWAVAQAAHADPQATMERAQDHAPVDLSTLVDTASAASSNPTSENTTTSQATGSAETAPSSDLDRLLDPTTAAAAASDEPAPSWRPLDLTAILDGTYTRPEPTIMPRTDGPALFYPGKVHTVYGESESGKSWIAQHAAATTVTGGRVLFIDFESDAPDVTGRLTALGTTTEQLLSDAFAYVRPEASPHTFHEADEFAQLLAQQWDLCVLDGVTEALGLDGKSTMDNDEITAWMRDIARRIARTTGAAVILVDHVVKSTEGRGRFPIGGQAKMAAIDGAAFLIEPLTPIGPGLDGTLTVRVTKDRPGAVRAHAGAWRKSDRTQEAARVRLDSTHGDGTTTVTVQPPEYGELQAADPDKPFRPTKVMEKISRILETMREETSLRGLLDLYRDSGSKARRGTVIEAINHLADGGWIVETEGPRRARMFRSANVYRSHSDPDSDDFTGDLATYTTTVSDRYSTVPGNAGGPLPDDRSPGPLTGGPGTERSRGPQTEHSDRVRSPEQTYVNQFTGEIHVGEEDPQW</sequence>